<dbReference type="InterPro" id="IPR037124">
    <property type="entry name" value="Chaperonin_GroES_sf"/>
</dbReference>
<dbReference type="GO" id="GO:0051082">
    <property type="term" value="F:unfolded protein binding"/>
    <property type="evidence" value="ECO:0007669"/>
    <property type="project" value="TreeGrafter"/>
</dbReference>
<dbReference type="PANTHER" id="PTHR10772">
    <property type="entry name" value="10 KDA HEAT SHOCK PROTEIN"/>
    <property type="match status" value="1"/>
</dbReference>
<organism evidence="5 6">
    <name type="scientific">Candidatus Falkowbacteria bacterium RIFOXYA2_FULL_38_12</name>
    <dbReference type="NCBI Taxonomy" id="1797993"/>
    <lineage>
        <taxon>Bacteria</taxon>
        <taxon>Candidatus Falkowiibacteriota</taxon>
    </lineage>
</organism>
<dbReference type="EMBL" id="MFGA01000002">
    <property type="protein sequence ID" value="OGF21591.1"/>
    <property type="molecule type" value="Genomic_DNA"/>
</dbReference>
<dbReference type="Proteomes" id="UP000177407">
    <property type="component" value="Unassembled WGS sequence"/>
</dbReference>
<evidence type="ECO:0000313" key="6">
    <source>
        <dbReference type="Proteomes" id="UP000177407"/>
    </source>
</evidence>
<dbReference type="NCBIfam" id="NF001531">
    <property type="entry name" value="PRK00364.2-2"/>
    <property type="match status" value="1"/>
</dbReference>
<dbReference type="PRINTS" id="PR00297">
    <property type="entry name" value="CHAPERONIN10"/>
</dbReference>
<accession>A0A1F5S5Q3</accession>
<dbReference type="CDD" id="cd00320">
    <property type="entry name" value="cpn10"/>
    <property type="match status" value="1"/>
</dbReference>
<dbReference type="GO" id="GO:0044183">
    <property type="term" value="F:protein folding chaperone"/>
    <property type="evidence" value="ECO:0007669"/>
    <property type="project" value="InterPro"/>
</dbReference>
<comment type="caution">
    <text evidence="5">The sequence shown here is derived from an EMBL/GenBank/DDBJ whole genome shotgun (WGS) entry which is preliminary data.</text>
</comment>
<evidence type="ECO:0000256" key="3">
    <source>
        <dbReference type="HAMAP-Rule" id="MF_00580"/>
    </source>
</evidence>
<dbReference type="NCBIfam" id="NF001533">
    <property type="entry name" value="PRK00364.2-4"/>
    <property type="match status" value="1"/>
</dbReference>
<dbReference type="InterPro" id="IPR018369">
    <property type="entry name" value="Chaprnonin_Cpn10_CS"/>
</dbReference>
<gene>
    <name evidence="3" type="primary">groES</name>
    <name evidence="3" type="synonym">groS</name>
    <name evidence="5" type="ORF">A2257_02175</name>
</gene>
<dbReference type="PROSITE" id="PS00681">
    <property type="entry name" value="CHAPERONINS_CPN10"/>
    <property type="match status" value="1"/>
</dbReference>
<keyword evidence="3" id="KW-0963">Cytoplasm</keyword>
<dbReference type="GO" id="GO:0005524">
    <property type="term" value="F:ATP binding"/>
    <property type="evidence" value="ECO:0007669"/>
    <property type="project" value="InterPro"/>
</dbReference>
<dbReference type="InterPro" id="IPR020818">
    <property type="entry name" value="Chaperonin_GroES"/>
</dbReference>
<evidence type="ECO:0000256" key="1">
    <source>
        <dbReference type="ARBA" id="ARBA00006975"/>
    </source>
</evidence>
<dbReference type="GO" id="GO:0005737">
    <property type="term" value="C:cytoplasm"/>
    <property type="evidence" value="ECO:0007669"/>
    <property type="project" value="UniProtKB-SubCell"/>
</dbReference>
<sequence>MNIKPLGDRVVIKPILEDKTTKSGIVLPQTVDKEKPEQGEVLAIGPGKILDNGQVSPMGVKVGDKVMFKKYSPDEIKIESEELLIISESDILAII</sequence>
<dbReference type="Gene3D" id="2.30.33.40">
    <property type="entry name" value="GroES chaperonin"/>
    <property type="match status" value="1"/>
</dbReference>
<evidence type="ECO:0000313" key="5">
    <source>
        <dbReference type="EMBL" id="OGF21591.1"/>
    </source>
</evidence>
<evidence type="ECO:0000256" key="2">
    <source>
        <dbReference type="ARBA" id="ARBA00023186"/>
    </source>
</evidence>
<dbReference type="InterPro" id="IPR011032">
    <property type="entry name" value="GroES-like_sf"/>
</dbReference>
<dbReference type="SUPFAM" id="SSF50129">
    <property type="entry name" value="GroES-like"/>
    <property type="match status" value="1"/>
</dbReference>
<comment type="function">
    <text evidence="3 4">Together with the chaperonin GroEL, plays an essential role in assisting protein folding. The GroEL-GroES system forms a nano-cage that allows encapsulation of the non-native substrate proteins and provides a physical environment optimized to promote and accelerate protein folding. GroES binds to the apical surface of the GroEL ring, thereby capping the opening of the GroEL channel.</text>
</comment>
<comment type="subunit">
    <text evidence="3">Heptamer of 7 subunits arranged in a ring. Interacts with the chaperonin GroEL.</text>
</comment>
<evidence type="ECO:0000256" key="4">
    <source>
        <dbReference type="RuleBase" id="RU000535"/>
    </source>
</evidence>
<protein>
    <recommendedName>
        <fullName evidence="3">Co-chaperonin GroES</fullName>
    </recommendedName>
    <alternativeName>
        <fullName evidence="3">10 kDa chaperonin</fullName>
    </alternativeName>
    <alternativeName>
        <fullName evidence="3">Chaperonin-10</fullName>
        <shortName evidence="3">Cpn10</shortName>
    </alternativeName>
</protein>
<dbReference type="HAMAP" id="MF_00580">
    <property type="entry name" value="CH10"/>
    <property type="match status" value="1"/>
</dbReference>
<dbReference type="Pfam" id="PF00166">
    <property type="entry name" value="Cpn10"/>
    <property type="match status" value="1"/>
</dbReference>
<dbReference type="AlphaFoldDB" id="A0A1F5S5Q3"/>
<dbReference type="PANTHER" id="PTHR10772:SF58">
    <property type="entry name" value="CO-CHAPERONIN GROES"/>
    <property type="match status" value="1"/>
</dbReference>
<dbReference type="GO" id="GO:0051087">
    <property type="term" value="F:protein-folding chaperone binding"/>
    <property type="evidence" value="ECO:0007669"/>
    <property type="project" value="TreeGrafter"/>
</dbReference>
<comment type="subcellular location">
    <subcellularLocation>
        <location evidence="3">Cytoplasm</location>
    </subcellularLocation>
</comment>
<comment type="similarity">
    <text evidence="1 3 4">Belongs to the GroES chaperonin family.</text>
</comment>
<dbReference type="GO" id="GO:0046872">
    <property type="term" value="F:metal ion binding"/>
    <property type="evidence" value="ECO:0007669"/>
    <property type="project" value="TreeGrafter"/>
</dbReference>
<dbReference type="FunFam" id="2.30.33.40:FF:000001">
    <property type="entry name" value="10 kDa chaperonin"/>
    <property type="match status" value="1"/>
</dbReference>
<dbReference type="SMART" id="SM00883">
    <property type="entry name" value="Cpn10"/>
    <property type="match status" value="1"/>
</dbReference>
<name>A0A1F5S5Q3_9BACT</name>
<keyword evidence="2 3" id="KW-0143">Chaperone</keyword>
<proteinExistence type="inferred from homology"/>
<reference evidence="5 6" key="1">
    <citation type="journal article" date="2016" name="Nat. Commun.">
        <title>Thousands of microbial genomes shed light on interconnected biogeochemical processes in an aquifer system.</title>
        <authorList>
            <person name="Anantharaman K."/>
            <person name="Brown C.T."/>
            <person name="Hug L.A."/>
            <person name="Sharon I."/>
            <person name="Castelle C.J."/>
            <person name="Probst A.J."/>
            <person name="Thomas B.C."/>
            <person name="Singh A."/>
            <person name="Wilkins M.J."/>
            <person name="Karaoz U."/>
            <person name="Brodie E.L."/>
            <person name="Williams K.H."/>
            <person name="Hubbard S.S."/>
            <person name="Banfield J.F."/>
        </authorList>
    </citation>
    <scope>NUCLEOTIDE SEQUENCE [LARGE SCALE GENOMIC DNA]</scope>
</reference>